<keyword evidence="9" id="KW-1185">Reference proteome</keyword>
<evidence type="ECO:0000256" key="4">
    <source>
        <dbReference type="PROSITE-ProRule" id="PRU00473"/>
    </source>
</evidence>
<dbReference type="PROSITE" id="PS51123">
    <property type="entry name" value="OMPA_2"/>
    <property type="match status" value="1"/>
</dbReference>
<feature type="chain" id="PRO_5045327902" evidence="6">
    <location>
        <begin position="22"/>
        <end position="406"/>
    </location>
</feature>
<protein>
    <submittedName>
        <fullName evidence="8">OmpA family protein</fullName>
    </submittedName>
</protein>
<dbReference type="Pfam" id="PF00691">
    <property type="entry name" value="OmpA"/>
    <property type="match status" value="1"/>
</dbReference>
<dbReference type="PROSITE" id="PS51257">
    <property type="entry name" value="PROKAR_LIPOPROTEIN"/>
    <property type="match status" value="1"/>
</dbReference>
<dbReference type="PANTHER" id="PTHR30329">
    <property type="entry name" value="STATOR ELEMENT OF FLAGELLAR MOTOR COMPLEX"/>
    <property type="match status" value="1"/>
</dbReference>
<feature type="region of interest" description="Disordered" evidence="5">
    <location>
        <begin position="324"/>
        <end position="406"/>
    </location>
</feature>
<comment type="caution">
    <text evidence="8">The sequence shown here is derived from an EMBL/GenBank/DDBJ whole genome shotgun (WGS) entry which is preliminary data.</text>
</comment>
<name>A0ABT4AJW2_9BACT</name>
<evidence type="ECO:0000256" key="6">
    <source>
        <dbReference type="SAM" id="SignalP"/>
    </source>
</evidence>
<feature type="signal peptide" evidence="6">
    <location>
        <begin position="1"/>
        <end position="21"/>
    </location>
</feature>
<dbReference type="InterPro" id="IPR050330">
    <property type="entry name" value="Bact_OuterMem_StrucFunc"/>
</dbReference>
<keyword evidence="2 4" id="KW-0472">Membrane</keyword>
<feature type="compositionally biased region" description="Basic and acidic residues" evidence="5">
    <location>
        <begin position="169"/>
        <end position="184"/>
    </location>
</feature>
<evidence type="ECO:0000313" key="8">
    <source>
        <dbReference type="EMBL" id="MCY1081989.1"/>
    </source>
</evidence>
<evidence type="ECO:0000256" key="2">
    <source>
        <dbReference type="ARBA" id="ARBA00023136"/>
    </source>
</evidence>
<feature type="region of interest" description="Disordered" evidence="5">
    <location>
        <begin position="158"/>
        <end position="184"/>
    </location>
</feature>
<dbReference type="Proteomes" id="UP001207654">
    <property type="component" value="Unassembled WGS sequence"/>
</dbReference>
<dbReference type="InterPro" id="IPR025511">
    <property type="entry name" value="DUF4398"/>
</dbReference>
<proteinExistence type="predicted"/>
<evidence type="ECO:0000256" key="5">
    <source>
        <dbReference type="SAM" id="MobiDB-lite"/>
    </source>
</evidence>
<dbReference type="SUPFAM" id="SSF103088">
    <property type="entry name" value="OmpA-like"/>
    <property type="match status" value="1"/>
</dbReference>
<dbReference type="EMBL" id="JAPNKA010000001">
    <property type="protein sequence ID" value="MCY1081989.1"/>
    <property type="molecule type" value="Genomic_DNA"/>
</dbReference>
<dbReference type="InterPro" id="IPR036737">
    <property type="entry name" value="OmpA-like_sf"/>
</dbReference>
<evidence type="ECO:0000256" key="1">
    <source>
        <dbReference type="ARBA" id="ARBA00004442"/>
    </source>
</evidence>
<dbReference type="InterPro" id="IPR006664">
    <property type="entry name" value="OMP_bac"/>
</dbReference>
<evidence type="ECO:0000256" key="3">
    <source>
        <dbReference type="ARBA" id="ARBA00023237"/>
    </source>
</evidence>
<feature type="domain" description="OmpA-like" evidence="7">
    <location>
        <begin position="242"/>
        <end position="358"/>
    </location>
</feature>
<reference evidence="8 9" key="1">
    <citation type="submission" date="2022-11" db="EMBL/GenBank/DDBJ databases">
        <title>Minimal conservation of predation-associated metabolite biosynthetic gene clusters underscores biosynthetic potential of Myxococcota including descriptions for ten novel species: Archangium lansinium sp. nov., Myxococcus landrumus sp. nov., Nannocystis bai.</title>
        <authorList>
            <person name="Ahearne A."/>
            <person name="Stevens C."/>
            <person name="Phillips K."/>
        </authorList>
    </citation>
    <scope>NUCLEOTIDE SEQUENCE [LARGE SCALE GENOMIC DNA]</scope>
    <source>
        <strain evidence="8 9">MIWBW</strain>
    </source>
</reference>
<evidence type="ECO:0000259" key="7">
    <source>
        <dbReference type="PROSITE" id="PS51123"/>
    </source>
</evidence>
<keyword evidence="6" id="KW-0732">Signal</keyword>
<gene>
    <name evidence="8" type="ORF">OV287_46830</name>
</gene>
<dbReference type="CDD" id="cd07185">
    <property type="entry name" value="OmpA_C-like"/>
    <property type="match status" value="1"/>
</dbReference>
<dbReference type="PRINTS" id="PR01023">
    <property type="entry name" value="NAFLGMOTY"/>
</dbReference>
<feature type="compositionally biased region" description="Low complexity" evidence="5">
    <location>
        <begin position="158"/>
        <end position="168"/>
    </location>
</feature>
<dbReference type="InterPro" id="IPR006665">
    <property type="entry name" value="OmpA-like"/>
</dbReference>
<organism evidence="8 9">
    <name type="scientific">Archangium lansingense</name>
    <dbReference type="NCBI Taxonomy" id="2995310"/>
    <lineage>
        <taxon>Bacteria</taxon>
        <taxon>Pseudomonadati</taxon>
        <taxon>Myxococcota</taxon>
        <taxon>Myxococcia</taxon>
        <taxon>Myxococcales</taxon>
        <taxon>Cystobacterineae</taxon>
        <taxon>Archangiaceae</taxon>
        <taxon>Archangium</taxon>
    </lineage>
</organism>
<dbReference type="PRINTS" id="PR01021">
    <property type="entry name" value="OMPADOMAIN"/>
</dbReference>
<evidence type="ECO:0000313" key="9">
    <source>
        <dbReference type="Proteomes" id="UP001207654"/>
    </source>
</evidence>
<comment type="subcellular location">
    <subcellularLocation>
        <location evidence="1">Cell outer membrane</location>
    </subcellularLocation>
</comment>
<dbReference type="RefSeq" id="WP_267540568.1">
    <property type="nucleotide sequence ID" value="NZ_JAPNKA010000001.1"/>
</dbReference>
<sequence>MRGWKLLTWGVLGAAVFAGCAASTPRELLDARYAYQQASTGPAAQYSPEALVEAREALNEANRSFERERDSERTRTLSYVALRKAQIAESLARAIVAEQERAAAEQQLAMAQSSDAMRTRQELDKARAELAEAQRLRAEAEQRQAQLQQQQQQAAEQQQQEAAQLAEQQKLEQARREEQERQARLDEAQAKMDQLNAQLEQERQARLQAEQRAAQAEAEARAQAQVASELRNIRQVQVKEEARGLVLTLSGSVLFRSGSADLLPTAKRRLDEVAAALNKTQSPLVIEGHTDSQGPTELNEELSYERAGAVRDYLVERGVDSERIRAEGRGEEQPIASNKNPEGRANNRRVEIVIERGIGGAGEQQQEQEQEEQQQPQQQQQGGDTGGANVPESPQPGQIPQPSPGP</sequence>
<dbReference type="Pfam" id="PF14346">
    <property type="entry name" value="DUF4398"/>
    <property type="match status" value="1"/>
</dbReference>
<dbReference type="Gene3D" id="3.30.1330.60">
    <property type="entry name" value="OmpA-like domain"/>
    <property type="match status" value="1"/>
</dbReference>
<feature type="compositionally biased region" description="Pro residues" evidence="5">
    <location>
        <begin position="393"/>
        <end position="406"/>
    </location>
</feature>
<dbReference type="PANTHER" id="PTHR30329:SF21">
    <property type="entry name" value="LIPOPROTEIN YIAD-RELATED"/>
    <property type="match status" value="1"/>
</dbReference>
<accession>A0ABT4AJW2</accession>
<keyword evidence="3" id="KW-0998">Cell outer membrane</keyword>